<evidence type="ECO:0000313" key="1">
    <source>
        <dbReference type="EMBL" id="RMC15605.1"/>
    </source>
</evidence>
<dbReference type="AlphaFoldDB" id="A0A3M0KR16"/>
<keyword evidence="2" id="KW-1185">Reference proteome</keyword>
<protein>
    <submittedName>
        <fullName evidence="1">Uncharacterized protein</fullName>
    </submittedName>
</protein>
<reference evidence="1 2" key="1">
    <citation type="submission" date="2018-07" db="EMBL/GenBank/DDBJ databases">
        <title>A high quality draft genome assembly of the barn swallow (H. rustica rustica).</title>
        <authorList>
            <person name="Formenti G."/>
            <person name="Chiara M."/>
            <person name="Poveda L."/>
            <person name="Francoijs K.-J."/>
            <person name="Bonisoli-Alquati A."/>
            <person name="Canova L."/>
            <person name="Gianfranceschi L."/>
            <person name="Horner D.S."/>
            <person name="Saino N."/>
        </authorList>
    </citation>
    <scope>NUCLEOTIDE SEQUENCE [LARGE SCALE GENOMIC DNA]</scope>
    <source>
        <strain evidence="1">Chelidonia</strain>
        <tissue evidence="1">Blood</tissue>
    </source>
</reference>
<evidence type="ECO:0000313" key="2">
    <source>
        <dbReference type="Proteomes" id="UP000269221"/>
    </source>
</evidence>
<gene>
    <name evidence="1" type="ORF">DUI87_07807</name>
</gene>
<name>A0A3M0KR16_HIRRU</name>
<dbReference type="EMBL" id="QRBI01000104">
    <property type="protein sequence ID" value="RMC15605.1"/>
    <property type="molecule type" value="Genomic_DNA"/>
</dbReference>
<dbReference type="STRING" id="333673.A0A3M0KR16"/>
<comment type="caution">
    <text evidence="1">The sequence shown here is derived from an EMBL/GenBank/DDBJ whole genome shotgun (WGS) entry which is preliminary data.</text>
</comment>
<dbReference type="Proteomes" id="UP000269221">
    <property type="component" value="Unassembled WGS sequence"/>
</dbReference>
<proteinExistence type="predicted"/>
<dbReference type="OrthoDB" id="6368401at2759"/>
<organism evidence="1 2">
    <name type="scientific">Hirundo rustica rustica</name>
    <dbReference type="NCBI Taxonomy" id="333673"/>
    <lineage>
        <taxon>Eukaryota</taxon>
        <taxon>Metazoa</taxon>
        <taxon>Chordata</taxon>
        <taxon>Craniata</taxon>
        <taxon>Vertebrata</taxon>
        <taxon>Euteleostomi</taxon>
        <taxon>Archelosauria</taxon>
        <taxon>Archosauria</taxon>
        <taxon>Dinosauria</taxon>
        <taxon>Saurischia</taxon>
        <taxon>Theropoda</taxon>
        <taxon>Coelurosauria</taxon>
        <taxon>Aves</taxon>
        <taxon>Neognathae</taxon>
        <taxon>Neoaves</taxon>
        <taxon>Telluraves</taxon>
        <taxon>Australaves</taxon>
        <taxon>Passeriformes</taxon>
        <taxon>Sylvioidea</taxon>
        <taxon>Hirundinidae</taxon>
        <taxon>Hirundo</taxon>
    </lineage>
</organism>
<accession>A0A3M0KR16</accession>
<sequence>MGSPLWRRLLAVPVDAWTEEPTPEEKEMSVMSPPCEEEGAAETTCDEWTTTPNFLFSCAIEEVEEVENTGVNWSLEEGREGTKCSGELTLVYNIHSRTKQDIRHKERNRMRFDKGKCRALHLGGNDPKYRHGLGADLPESSSAEKDLGVVVDDKLAMR</sequence>